<reference evidence="10" key="1">
    <citation type="journal article" date="2019" name="Int. J. Syst. Evol. Microbiol.">
        <title>The Global Catalogue of Microorganisms (GCM) 10K type strain sequencing project: providing services to taxonomists for standard genome sequencing and annotation.</title>
        <authorList>
            <consortium name="The Broad Institute Genomics Platform"/>
            <consortium name="The Broad Institute Genome Sequencing Center for Infectious Disease"/>
            <person name="Wu L."/>
            <person name="Ma J."/>
        </authorList>
    </citation>
    <scope>NUCLEOTIDE SEQUENCE [LARGE SCALE GENOMIC DNA]</scope>
    <source>
        <strain evidence="10">JCM 18424</strain>
    </source>
</reference>
<dbReference type="PANTHER" id="PTHR34979:SF1">
    <property type="entry name" value="INNER MEMBRANE PROTEIN YGAZ"/>
    <property type="match status" value="1"/>
</dbReference>
<comment type="caution">
    <text evidence="9">The sequence shown here is derived from an EMBL/GenBank/DDBJ whole genome shotgun (WGS) entry which is preliminary data.</text>
</comment>
<evidence type="ECO:0000256" key="6">
    <source>
        <dbReference type="ARBA" id="ARBA00022989"/>
    </source>
</evidence>
<sequence>MLPLSIAALPWGILAGSMAINAGLSVAEAMAMPIFMFAGTAQLVSLGLVMAGAPIAMIIVSVFFVTSQHFIYALVFRKKIGKYPLKTRLALGFLLTDELFAIRSSVNSSNRYYLIGAGFCFYFFWVIFNYAGIVVANTVPDLHQYHLDFSIVAIFIPIIIALTKNKATVLGVFISCICAFVLQLLQFKSGLIVAGLAGMLVASLYETFVVKHEVVEL</sequence>
<gene>
    <name evidence="9" type="ORF">GCM10023338_21430</name>
</gene>
<evidence type="ECO:0000256" key="8">
    <source>
        <dbReference type="SAM" id="Phobius"/>
    </source>
</evidence>
<keyword evidence="7 8" id="KW-0472">Membrane</keyword>
<comment type="subcellular location">
    <subcellularLocation>
        <location evidence="1">Cell membrane</location>
        <topology evidence="1">Multi-pass membrane protein</topology>
    </subcellularLocation>
</comment>
<dbReference type="PANTHER" id="PTHR34979">
    <property type="entry name" value="INNER MEMBRANE PROTEIN YGAZ"/>
    <property type="match status" value="1"/>
</dbReference>
<keyword evidence="10" id="KW-1185">Reference proteome</keyword>
<name>A0ABP9N2T7_9GAMM</name>
<feature type="transmembrane region" description="Helical" evidence="8">
    <location>
        <begin position="145"/>
        <end position="162"/>
    </location>
</feature>
<dbReference type="Proteomes" id="UP001500631">
    <property type="component" value="Unassembled WGS sequence"/>
</dbReference>
<evidence type="ECO:0000313" key="9">
    <source>
        <dbReference type="EMBL" id="GAA5103220.1"/>
    </source>
</evidence>
<organism evidence="9 10">
    <name type="scientific">Wohlfahrtiimonas larvae</name>
    <dbReference type="NCBI Taxonomy" id="1157986"/>
    <lineage>
        <taxon>Bacteria</taxon>
        <taxon>Pseudomonadati</taxon>
        <taxon>Pseudomonadota</taxon>
        <taxon>Gammaproteobacteria</taxon>
        <taxon>Cardiobacteriales</taxon>
        <taxon>Ignatzschineriaceae</taxon>
        <taxon>Wohlfahrtiimonas</taxon>
    </lineage>
</organism>
<feature type="transmembrane region" description="Helical" evidence="8">
    <location>
        <begin position="43"/>
        <end position="76"/>
    </location>
</feature>
<keyword evidence="4" id="KW-1003">Cell membrane</keyword>
<evidence type="ECO:0000256" key="3">
    <source>
        <dbReference type="ARBA" id="ARBA00022448"/>
    </source>
</evidence>
<feature type="transmembrane region" description="Helical" evidence="8">
    <location>
        <begin position="169"/>
        <end position="185"/>
    </location>
</feature>
<proteinExistence type="inferred from homology"/>
<evidence type="ECO:0000256" key="7">
    <source>
        <dbReference type="ARBA" id="ARBA00023136"/>
    </source>
</evidence>
<feature type="transmembrane region" description="Helical" evidence="8">
    <location>
        <begin position="191"/>
        <end position="210"/>
    </location>
</feature>
<evidence type="ECO:0000313" key="10">
    <source>
        <dbReference type="Proteomes" id="UP001500631"/>
    </source>
</evidence>
<dbReference type="EMBL" id="BAABKE010000008">
    <property type="protein sequence ID" value="GAA5103220.1"/>
    <property type="molecule type" value="Genomic_DNA"/>
</dbReference>
<keyword evidence="3" id="KW-0813">Transport</keyword>
<dbReference type="InterPro" id="IPR011606">
    <property type="entry name" value="Brnchd-chn_aa_trnsp_permease"/>
</dbReference>
<evidence type="ECO:0000256" key="4">
    <source>
        <dbReference type="ARBA" id="ARBA00022475"/>
    </source>
</evidence>
<keyword evidence="6 8" id="KW-1133">Transmembrane helix</keyword>
<evidence type="ECO:0000256" key="2">
    <source>
        <dbReference type="ARBA" id="ARBA00010735"/>
    </source>
</evidence>
<keyword evidence="5 8" id="KW-0812">Transmembrane</keyword>
<accession>A0ABP9N2T7</accession>
<comment type="similarity">
    <text evidence="2">Belongs to the AzlC family.</text>
</comment>
<dbReference type="Pfam" id="PF03591">
    <property type="entry name" value="AzlC"/>
    <property type="match status" value="1"/>
</dbReference>
<protein>
    <submittedName>
        <fullName evidence="9">AzlC family ABC transporter permease</fullName>
    </submittedName>
</protein>
<evidence type="ECO:0000256" key="1">
    <source>
        <dbReference type="ARBA" id="ARBA00004651"/>
    </source>
</evidence>
<evidence type="ECO:0000256" key="5">
    <source>
        <dbReference type="ARBA" id="ARBA00022692"/>
    </source>
</evidence>
<feature type="transmembrane region" description="Helical" evidence="8">
    <location>
        <begin position="112"/>
        <end position="133"/>
    </location>
</feature>